<dbReference type="InterPro" id="IPR039797">
    <property type="entry name" value="Pecanex"/>
</dbReference>
<evidence type="ECO:0000313" key="3">
    <source>
        <dbReference type="EMBL" id="KAJ6633565.1"/>
    </source>
</evidence>
<feature type="transmembrane region" description="Helical" evidence="1">
    <location>
        <begin position="1240"/>
        <end position="1259"/>
    </location>
</feature>
<feature type="compositionally biased region" description="Polar residues" evidence="2">
    <location>
        <begin position="699"/>
        <end position="710"/>
    </location>
</feature>
<feature type="region of interest" description="Disordered" evidence="2">
    <location>
        <begin position="381"/>
        <end position="403"/>
    </location>
</feature>
<keyword evidence="4" id="KW-1185">Reference proteome</keyword>
<feature type="region of interest" description="Disordered" evidence="2">
    <location>
        <begin position="694"/>
        <end position="716"/>
    </location>
</feature>
<comment type="caution">
    <text evidence="3">The sequence shown here is derived from an EMBL/GenBank/DDBJ whole genome shotgun (WGS) entry which is preliminary data.</text>
</comment>
<feature type="region of interest" description="Disordered" evidence="2">
    <location>
        <begin position="1063"/>
        <end position="1107"/>
    </location>
</feature>
<dbReference type="PANTHER" id="PTHR12372">
    <property type="entry name" value="PECANEX"/>
    <property type="match status" value="1"/>
</dbReference>
<dbReference type="AlphaFoldDB" id="A0A9Q0ML48"/>
<feature type="compositionally biased region" description="Polar residues" evidence="2">
    <location>
        <begin position="393"/>
        <end position="402"/>
    </location>
</feature>
<feature type="region of interest" description="Disordered" evidence="2">
    <location>
        <begin position="223"/>
        <end position="248"/>
    </location>
</feature>
<feature type="transmembrane region" description="Helical" evidence="1">
    <location>
        <begin position="983"/>
        <end position="1007"/>
    </location>
</feature>
<feature type="compositionally biased region" description="Polar residues" evidence="2">
    <location>
        <begin position="431"/>
        <end position="445"/>
    </location>
</feature>
<organism evidence="3 4">
    <name type="scientific">Pseudolycoriella hygida</name>
    <dbReference type="NCBI Taxonomy" id="35572"/>
    <lineage>
        <taxon>Eukaryota</taxon>
        <taxon>Metazoa</taxon>
        <taxon>Ecdysozoa</taxon>
        <taxon>Arthropoda</taxon>
        <taxon>Hexapoda</taxon>
        <taxon>Insecta</taxon>
        <taxon>Pterygota</taxon>
        <taxon>Neoptera</taxon>
        <taxon>Endopterygota</taxon>
        <taxon>Diptera</taxon>
        <taxon>Nematocera</taxon>
        <taxon>Sciaroidea</taxon>
        <taxon>Sciaridae</taxon>
        <taxon>Pseudolycoriella</taxon>
    </lineage>
</organism>
<protein>
    <recommendedName>
        <fullName evidence="1">Pecanex-like protein</fullName>
    </recommendedName>
</protein>
<dbReference type="GO" id="GO:0016020">
    <property type="term" value="C:membrane"/>
    <property type="evidence" value="ECO:0007669"/>
    <property type="project" value="UniProtKB-SubCell"/>
</dbReference>
<proteinExistence type="inferred from homology"/>
<feature type="transmembrane region" description="Helical" evidence="1">
    <location>
        <begin position="859"/>
        <end position="876"/>
    </location>
</feature>
<dbReference type="OrthoDB" id="10037631at2759"/>
<accession>A0A9Q0ML48</accession>
<feature type="compositionally biased region" description="Low complexity" evidence="2">
    <location>
        <begin position="553"/>
        <end position="564"/>
    </location>
</feature>
<dbReference type="GO" id="GO:0007029">
    <property type="term" value="P:endoplasmic reticulum organization"/>
    <property type="evidence" value="ECO:0007669"/>
    <property type="project" value="TreeGrafter"/>
</dbReference>
<dbReference type="PANTHER" id="PTHR12372:SF7">
    <property type="entry name" value="PROTEIN PECANEX"/>
    <property type="match status" value="1"/>
</dbReference>
<evidence type="ECO:0000256" key="1">
    <source>
        <dbReference type="RuleBase" id="RU367089"/>
    </source>
</evidence>
<comment type="similarity">
    <text evidence="1">Belongs to the pecanex family.</text>
</comment>
<reference evidence="3" key="1">
    <citation type="submission" date="2022-07" db="EMBL/GenBank/DDBJ databases">
        <authorList>
            <person name="Trinca V."/>
            <person name="Uliana J.V.C."/>
            <person name="Torres T.T."/>
            <person name="Ward R.J."/>
            <person name="Monesi N."/>
        </authorList>
    </citation>
    <scope>NUCLEOTIDE SEQUENCE</scope>
    <source>
        <strain evidence="3">HSMRA1968</strain>
        <tissue evidence="3">Whole embryos</tissue>
    </source>
</reference>
<dbReference type="Proteomes" id="UP001151699">
    <property type="component" value="Unassembled WGS sequence"/>
</dbReference>
<keyword evidence="1" id="KW-0472">Membrane</keyword>
<feature type="non-terminal residue" evidence="3">
    <location>
        <position position="1260"/>
    </location>
</feature>
<feature type="compositionally biased region" description="Basic and acidic residues" evidence="2">
    <location>
        <begin position="225"/>
        <end position="238"/>
    </location>
</feature>
<keyword evidence="1" id="KW-1133">Transmembrane helix</keyword>
<comment type="caution">
    <text evidence="1">Lacks conserved residue(s) required for the propagation of feature annotation.</text>
</comment>
<feature type="transmembrane region" description="Helical" evidence="1">
    <location>
        <begin position="1129"/>
        <end position="1149"/>
    </location>
</feature>
<keyword evidence="1" id="KW-0812">Transmembrane</keyword>
<feature type="compositionally biased region" description="Basic and acidic residues" evidence="2">
    <location>
        <begin position="1078"/>
        <end position="1088"/>
    </location>
</feature>
<feature type="region of interest" description="Disordered" evidence="2">
    <location>
        <begin position="428"/>
        <end position="480"/>
    </location>
</feature>
<comment type="subcellular location">
    <subcellularLocation>
        <location evidence="1">Membrane</location>
        <topology evidence="1">Multi-pass membrane protein</topology>
    </subcellularLocation>
</comment>
<evidence type="ECO:0000256" key="2">
    <source>
        <dbReference type="SAM" id="MobiDB-lite"/>
    </source>
</evidence>
<feature type="region of interest" description="Disordered" evidence="2">
    <location>
        <begin position="111"/>
        <end position="169"/>
    </location>
</feature>
<name>A0A9Q0ML48_9DIPT</name>
<gene>
    <name evidence="3" type="primary">PCNX1</name>
    <name evidence="3" type="ORF">Bhyg_17856</name>
</gene>
<dbReference type="EMBL" id="WJQU01001898">
    <property type="protein sequence ID" value="KAJ6633565.1"/>
    <property type="molecule type" value="Genomic_DNA"/>
</dbReference>
<feature type="transmembrane region" description="Helical" evidence="1">
    <location>
        <begin position="1019"/>
        <end position="1037"/>
    </location>
</feature>
<evidence type="ECO:0000313" key="4">
    <source>
        <dbReference type="Proteomes" id="UP001151699"/>
    </source>
</evidence>
<feature type="region of interest" description="Disordered" evidence="2">
    <location>
        <begin position="553"/>
        <end position="584"/>
    </location>
</feature>
<dbReference type="GO" id="GO:0005783">
    <property type="term" value="C:endoplasmic reticulum"/>
    <property type="evidence" value="ECO:0007669"/>
    <property type="project" value="TreeGrafter"/>
</dbReference>
<feature type="transmembrane region" description="Helical" evidence="1">
    <location>
        <begin position="941"/>
        <end position="962"/>
    </location>
</feature>
<feature type="transmembrane region" description="Helical" evidence="1">
    <location>
        <begin position="828"/>
        <end position="853"/>
    </location>
</feature>
<feature type="compositionally biased region" description="Low complexity" evidence="2">
    <location>
        <begin position="381"/>
        <end position="392"/>
    </location>
</feature>
<feature type="transmembrane region" description="Helical" evidence="1">
    <location>
        <begin position="6"/>
        <end position="26"/>
    </location>
</feature>
<sequence>YFPEALTTWGLYVLSTLIVITVVKLLNLALHAMYDEAQIVSDTSLKKSSKILRKEPTDEDGGIEMQVLGDPSSRTSAENNISNDISQANSAISIDFPEQMTSTIDLKVDVHRKNSSESSESIGHSQKKFNGSDVPISKEVNRRSLKIKSKSEETPVSVKRSPTSDDSEVAKAEEIFDQIRDIREQKRQRLPIKYRRQLSIHSEQTGMGLVFSGDSAPSLKLQRHRSTEANEEHRHDRQQGFYQKNSQQLQSVPSDLRYYIPVDEKQKLGMGQTTASMRKDSSSTMSAIQLPTMSGPSIAAAFNSSSRSRRHSTATGKPSMRRIKSAALETCCDQPSVSNLTAHPNSAETIGGQTLINPQHAVLPPPSKSLIRNQHLNLYSKDNSSSSCTSDNGPASKTTSQIIEPVYPIAEQADERYTNDCFFESDIDRAPTQSTDSDTENNGSRSPLLDMKTRNGAAPPVEKKTLTQPEKLKKSSPSEEEAIATAAVLAKAENVKGEDSGCPSSDCDQASASSKDMLLTQDVKDLKKPAERMWFDFSMDSNNICVDVTDPGEGSSKMISSGSGKEQKNLGAIPKTSVGSSRKHQLSDHFYDEVDEMIRTKMSLVKSSRTSSAASSSRCSGASYSEYERPPIDVLHETSDGCAWILETALTNPILPAPRDDEQLSPIYGCKTLYPMTRMPRLNYNRHHPPVIRRETRNRPQNASFDTTVSSKDDDNSSRLVSGWEYDNLEMQSSINADILLKQLMEHNKATHLSDVVQQAEGNIPISLGAVDFNDSVFREYWRHYSLPPEKPVQPKRFYKFPFHCFGKHELKISMDRLQLLALFDRDLGWFPAFLAIVLAALVSVLGSVVLRLNIYKDIFAFIFCFVIAGSQYSLLKSVQPDASSPIHGFNKTVAYSRPIYFCLCSSLLILANHLISDSDSTYQTIILFNIPIVPNELFRLIQYLMSMLLLMMPIFFSLGLFPQINTFLIYMLEQLDMHLFGGNAVCSLLSAFLGVLRSILACFILYGPVFGGLSEPRGTQHILFSIFCSLLIAISYHLSRSASDFSCVWSLIKSSLFIHTDDEDDDKEASNQTEQVDVEHKKTDNEHVPVNAKNSNSDSDVTNKDCDLEDPLPRKLQSTVNSRLKNDFLVCIVMGVLVFSLHCTTVFTVLQPELLDIICKIAAQLGFVLHYFVPQLRKHLPWLCVAQPVLRQNEFGQFEARKAAKVMWFEKTYVCMCFFEKNILYPLLFLSALTENSTVIVQKFGVAFGAAIIVVCGLK</sequence>
<feature type="non-terminal residue" evidence="3">
    <location>
        <position position="1"/>
    </location>
</feature>
<feature type="compositionally biased region" description="Basic and acidic residues" evidence="2">
    <location>
        <begin position="461"/>
        <end position="477"/>
    </location>
</feature>